<keyword evidence="2" id="KW-0472">Membrane</keyword>
<comment type="caution">
    <text evidence="4">The sequence shown here is derived from an EMBL/GenBank/DDBJ whole genome shotgun (WGS) entry which is preliminary data.</text>
</comment>
<proteinExistence type="predicted"/>
<dbReference type="SUPFAM" id="SSF52540">
    <property type="entry name" value="P-loop containing nucleoside triphosphate hydrolases"/>
    <property type="match status" value="1"/>
</dbReference>
<dbReference type="PANTHER" id="PTHR22796:SF1">
    <property type="entry name" value="VWFA DOMAIN-CONTAINING PROTEIN"/>
    <property type="match status" value="1"/>
</dbReference>
<organism evidence="4 5">
    <name type="scientific">Daphnia galeata</name>
    <dbReference type="NCBI Taxonomy" id="27404"/>
    <lineage>
        <taxon>Eukaryota</taxon>
        <taxon>Metazoa</taxon>
        <taxon>Ecdysozoa</taxon>
        <taxon>Arthropoda</taxon>
        <taxon>Crustacea</taxon>
        <taxon>Branchiopoda</taxon>
        <taxon>Diplostraca</taxon>
        <taxon>Cladocera</taxon>
        <taxon>Anomopoda</taxon>
        <taxon>Daphniidae</taxon>
        <taxon>Daphnia</taxon>
    </lineage>
</organism>
<feature type="coiled-coil region" evidence="1">
    <location>
        <begin position="928"/>
        <end position="963"/>
    </location>
</feature>
<name>A0A8J2RXP5_9CRUS</name>
<sequence length="1641" mass="188580">MISAVTGGAHAVLIGFWNSSLLIGFLVLVLALYFGLKKHHIFSLSFQSGIKMSLPNSDDGMKHQSTYNGKKSYAAFLIDRPFNNQVQREKYSSITLMNCLRYRLRIALNSETSLPTEVDFSNANFNCNDPSPSNSSLTANDNNEPPQNNSLYDTLLRLVNEFDATGIAEIFRLLLEKRTAIPLFVPESKEHYLSLLRHITLPGIDNIRLGEDKSLLRVALISCRQRDQSQTCDILKSVFNVDSIHSHDFTTSNISSEAMLAEMGCGCVLVEGPGGSQIAHNVLVVHVIGDFRPLWSFLRRFADYYLIEDSTVDSEIFFSSFMTEEKKIATDLEDKNLGVETKKLFGCLWKPSYGKASLEVKEINGFVHMYIQDQLSLKTLNLLKSGVVRIIKETLAQSNSATKRTMLSEIPILESEGYASLESVSSREHEYKIAQLVENLENVKKNEFLLQKNFLQEAKHQEAKMENRLNDKKVNEEDREIKVYRERRRADTQKVDKNPLLQLFLSFLENKNPCSRVLCIREFKKELSKCGEQELGPLLSKISNLTIFYYKKLSMASDGRDLESAKEELRKAKINLIESALNIEHLWRELSHLYTDMEPERRSPEITRIPLLAAQHLMDGFCLELLDGESNMIQMEWVTKVLQELGTMMKGKRIFVLSVMGVQSSGKSTLLNTMFGIQMRTSVGQCTRGVNMQLLAVEGRPEYDYILLLDTEGTRSPEYHGLAGSEKRDNQMATLSILLSDATIVVIPGENDAAVKEILPIVLMAYQGSQLAEDNGGRLSSMMFFVYNRIDTKQKSKLDNIIQTLGTSLYEAFDQVQRTTGNLTNLKSESPFANFKLVTSDSSGSDVCILGNVKKQSEPPGDVPDEAYGEELIRFREHIHQRVTNVEGGKWESRSISEFSTYIEKVWKCICSANFIFTFSTVMEHIAFDKLDFEYKKIERKLAEAYQESFNKLKTNMIKLVEENNKSSTRISGDQRSNNENPSISIERFENDLRNEIFPTENDLNQEVNEIAKKRGREKWSLQFQNMWENNKKDQALNWKLNLINAFNRLFNYERHVEKYKKKTRHEINELFKSSNSNVPKWTEQSKNNKFEEMFETILDEAKEEFPPKDVPAEIRKVYQNSNVIRTRQIEIKSTYYAEPTANEPSQSNLPDKKDDKVSWFSYNFFKYFKRPFSSLPINNTNEAEKKNQNSINLCFQSVHDTVCRIAAGKLCYDDSIINNVIHGVDSTIKTYNLTENSVVQNMHDYGMVLIVDLMQKIEKQWEKENSVSAKLESNKEIMRKYFVMVSQGVAKTKLFAATMAAILEKSIISAFEKEMVQKTFKEIRNERWLYDARFMQKHMDLYLIGLLEKQKVKEVLDHLRNPKEFYTDVLHRLIVKKIPNIDEEWQNFRNHLKQAIEKASLALAVDIERAQTFVDQLRKEVLEGYLKSETLGSAFLIDCSDEYKDCDNEEKTEFQEACASKLKEVLEKQAPIEKQENYAKELSPKVVQHMIILNDKAALPRCDACCYMCNSLCIEAANHDTQDTPHDAVHQPGGVAGVHYHQTDELDSMTCSQSFEQDCSFYMNSDYTVKYNFRDYSTVFRGWKDPRINDELPLREYILATYNKQIAEKYSVKHSSNIPASYFRDLSTIKEKLETEIANG</sequence>
<dbReference type="Gene3D" id="3.40.50.300">
    <property type="entry name" value="P-loop containing nucleotide triphosphate hydrolases"/>
    <property type="match status" value="1"/>
</dbReference>
<dbReference type="EMBL" id="CAKKLH010000307">
    <property type="protein sequence ID" value="CAH0110823.1"/>
    <property type="molecule type" value="Genomic_DNA"/>
</dbReference>
<evidence type="ECO:0000313" key="5">
    <source>
        <dbReference type="Proteomes" id="UP000789390"/>
    </source>
</evidence>
<feature type="coiled-coil region" evidence="1">
    <location>
        <begin position="426"/>
        <end position="475"/>
    </location>
</feature>
<dbReference type="InterPro" id="IPR030383">
    <property type="entry name" value="G_VLIG_dom"/>
</dbReference>
<feature type="transmembrane region" description="Helical" evidence="2">
    <location>
        <begin position="12"/>
        <end position="36"/>
    </location>
</feature>
<dbReference type="Pfam" id="PF25683">
    <property type="entry name" value="URGCP_GTPase"/>
    <property type="match status" value="1"/>
</dbReference>
<feature type="coiled-coil region" evidence="1">
    <location>
        <begin position="555"/>
        <end position="582"/>
    </location>
</feature>
<dbReference type="OrthoDB" id="8432505at2759"/>
<evidence type="ECO:0000256" key="2">
    <source>
        <dbReference type="SAM" id="Phobius"/>
    </source>
</evidence>
<gene>
    <name evidence="4" type="ORF">DGAL_LOCUS14427</name>
</gene>
<dbReference type="PANTHER" id="PTHR22796">
    <property type="entry name" value="URG4-RELATED"/>
    <property type="match status" value="1"/>
</dbReference>
<keyword evidence="2" id="KW-0812">Transmembrane</keyword>
<keyword evidence="2" id="KW-1133">Transmembrane helix</keyword>
<dbReference type="PROSITE" id="PS51717">
    <property type="entry name" value="G_VLIG"/>
    <property type="match status" value="1"/>
</dbReference>
<reference evidence="4" key="1">
    <citation type="submission" date="2021-11" db="EMBL/GenBank/DDBJ databases">
        <authorList>
            <person name="Schell T."/>
        </authorList>
    </citation>
    <scope>NUCLEOTIDE SEQUENCE</scope>
    <source>
        <strain evidence="4">M5</strain>
    </source>
</reference>
<dbReference type="InterPro" id="IPR027417">
    <property type="entry name" value="P-loop_NTPase"/>
</dbReference>
<keyword evidence="5" id="KW-1185">Reference proteome</keyword>
<dbReference type="Proteomes" id="UP000789390">
    <property type="component" value="Unassembled WGS sequence"/>
</dbReference>
<feature type="domain" description="VLIG-type G" evidence="3">
    <location>
        <begin position="651"/>
        <end position="907"/>
    </location>
</feature>
<evidence type="ECO:0000256" key="1">
    <source>
        <dbReference type="SAM" id="Coils"/>
    </source>
</evidence>
<evidence type="ECO:0000259" key="3">
    <source>
        <dbReference type="PROSITE" id="PS51717"/>
    </source>
</evidence>
<keyword evidence="1" id="KW-0175">Coiled coil</keyword>
<evidence type="ECO:0000313" key="4">
    <source>
        <dbReference type="EMBL" id="CAH0110823.1"/>
    </source>
</evidence>
<accession>A0A8J2RXP5</accession>
<dbReference type="GO" id="GO:0005525">
    <property type="term" value="F:GTP binding"/>
    <property type="evidence" value="ECO:0007669"/>
    <property type="project" value="InterPro"/>
</dbReference>
<protein>
    <recommendedName>
        <fullName evidence="3">VLIG-type G domain-containing protein</fullName>
    </recommendedName>
</protein>